<sequence>MGKQSRRERRNQERKDRKKKARIQFVDRPFEGIPFESDLVAMREIIPSASMKVKLTDEYGGKEVTLVTLLPGMGAALRRSDGKILVAVQTVMSSGDVSLDIADRTIKALGLEPGETIAQADQPEPGPRLQDILDLEAATELVMHDSYDYWVDPSDAENPDVQAAIQQTADQMVPTAQVSGVEGAYWCRMQREFVRWVRPEPEDAVLDALARLQNSRELTFDDARFVGAFRALGLLIPVFELPAGAEADELEKPLAEFSKKLEKAIANEEPLSPEEKRARSGIISRQVTLR</sequence>
<dbReference type="Pfam" id="PF19348">
    <property type="entry name" value="DUF5926"/>
    <property type="match status" value="1"/>
</dbReference>
<name>A0ABT9NG12_9ACTO</name>
<dbReference type="EMBL" id="JAUSQX010000001">
    <property type="protein sequence ID" value="MDP9806279.1"/>
    <property type="molecule type" value="Genomic_DNA"/>
</dbReference>
<evidence type="ECO:0000259" key="2">
    <source>
        <dbReference type="Pfam" id="PF19348"/>
    </source>
</evidence>
<evidence type="ECO:0000256" key="1">
    <source>
        <dbReference type="SAM" id="MobiDB-lite"/>
    </source>
</evidence>
<evidence type="ECO:0000313" key="4">
    <source>
        <dbReference type="Proteomes" id="UP001243212"/>
    </source>
</evidence>
<organism evidence="3 4">
    <name type="scientific">Trueperella bonasi</name>
    <dbReference type="NCBI Taxonomy" id="312286"/>
    <lineage>
        <taxon>Bacteria</taxon>
        <taxon>Bacillati</taxon>
        <taxon>Actinomycetota</taxon>
        <taxon>Actinomycetes</taxon>
        <taxon>Actinomycetales</taxon>
        <taxon>Actinomycetaceae</taxon>
        <taxon>Trueperella</taxon>
    </lineage>
</organism>
<evidence type="ECO:0000313" key="3">
    <source>
        <dbReference type="EMBL" id="MDP9806279.1"/>
    </source>
</evidence>
<protein>
    <recommendedName>
        <fullName evidence="2">DUF5926 domain-containing protein</fullName>
    </recommendedName>
</protein>
<dbReference type="InterPro" id="IPR045970">
    <property type="entry name" value="DUF5926"/>
</dbReference>
<feature type="region of interest" description="Disordered" evidence="1">
    <location>
        <begin position="265"/>
        <end position="290"/>
    </location>
</feature>
<accession>A0ABT9NG12</accession>
<gene>
    <name evidence="3" type="ORF">J2S70_000861</name>
</gene>
<comment type="caution">
    <text evidence="3">The sequence shown here is derived from an EMBL/GenBank/DDBJ whole genome shotgun (WGS) entry which is preliminary data.</text>
</comment>
<feature type="domain" description="DUF5926" evidence="2">
    <location>
        <begin position="29"/>
        <end position="290"/>
    </location>
</feature>
<dbReference type="Proteomes" id="UP001243212">
    <property type="component" value="Unassembled WGS sequence"/>
</dbReference>
<keyword evidence="4" id="KW-1185">Reference proteome</keyword>
<dbReference type="RefSeq" id="WP_307682511.1">
    <property type="nucleotide sequence ID" value="NZ_JAUSQX010000001.1"/>
</dbReference>
<feature type="region of interest" description="Disordered" evidence="1">
    <location>
        <begin position="1"/>
        <end position="21"/>
    </location>
</feature>
<proteinExistence type="predicted"/>
<reference evidence="3 4" key="1">
    <citation type="submission" date="2023-07" db="EMBL/GenBank/DDBJ databases">
        <title>Sequencing the genomes of 1000 actinobacteria strains.</title>
        <authorList>
            <person name="Klenk H.-P."/>
        </authorList>
    </citation>
    <scope>NUCLEOTIDE SEQUENCE [LARGE SCALE GENOMIC DNA]</scope>
    <source>
        <strain evidence="3 4">DSM 17163</strain>
    </source>
</reference>